<feature type="domain" description="Rhodanese" evidence="1">
    <location>
        <begin position="17"/>
        <end position="111"/>
    </location>
</feature>
<evidence type="ECO:0000313" key="3">
    <source>
        <dbReference type="Proteomes" id="UP001207930"/>
    </source>
</evidence>
<dbReference type="Gene3D" id="3.40.250.10">
    <property type="entry name" value="Rhodanese-like domain"/>
    <property type="match status" value="1"/>
</dbReference>
<dbReference type="InterPro" id="IPR007372">
    <property type="entry name" value="Lipid/polyisoprenoid-bd_YceI"/>
</dbReference>
<dbReference type="PANTHER" id="PTHR34406">
    <property type="entry name" value="PROTEIN YCEI"/>
    <property type="match status" value="1"/>
</dbReference>
<dbReference type="CDD" id="cd00158">
    <property type="entry name" value="RHOD"/>
    <property type="match status" value="1"/>
</dbReference>
<dbReference type="Proteomes" id="UP001207930">
    <property type="component" value="Unassembled WGS sequence"/>
</dbReference>
<organism evidence="2 3">
    <name type="scientific">Luteolibacter flavescens</name>
    <dbReference type="NCBI Taxonomy" id="1859460"/>
    <lineage>
        <taxon>Bacteria</taxon>
        <taxon>Pseudomonadati</taxon>
        <taxon>Verrucomicrobiota</taxon>
        <taxon>Verrucomicrobiia</taxon>
        <taxon>Verrucomicrobiales</taxon>
        <taxon>Verrucomicrobiaceae</taxon>
        <taxon>Luteolibacter</taxon>
    </lineage>
</organism>
<accession>A0ABT3FTD2</accession>
<comment type="caution">
    <text evidence="2">The sequence shown here is derived from an EMBL/GenBank/DDBJ whole genome shotgun (WGS) entry which is preliminary data.</text>
</comment>
<name>A0ABT3FTD2_9BACT</name>
<evidence type="ECO:0000259" key="1">
    <source>
        <dbReference type="PROSITE" id="PS50206"/>
    </source>
</evidence>
<dbReference type="SUPFAM" id="SSF101874">
    <property type="entry name" value="YceI-like"/>
    <property type="match status" value="1"/>
</dbReference>
<reference evidence="2 3" key="1">
    <citation type="submission" date="2022-10" db="EMBL/GenBank/DDBJ databases">
        <title>Luteolibacter flavescens strain MCCC 1K03193, whole genome shotgun sequencing project.</title>
        <authorList>
            <person name="Zhao G."/>
            <person name="Shen L."/>
        </authorList>
    </citation>
    <scope>NUCLEOTIDE SEQUENCE [LARGE SCALE GENOMIC DNA]</scope>
    <source>
        <strain evidence="2 3">MCCC 1K03193</strain>
    </source>
</reference>
<dbReference type="PANTHER" id="PTHR34406:SF1">
    <property type="entry name" value="PROTEIN YCEI"/>
    <property type="match status" value="1"/>
</dbReference>
<dbReference type="Pfam" id="PF00581">
    <property type="entry name" value="Rhodanese"/>
    <property type="match status" value="1"/>
</dbReference>
<protein>
    <submittedName>
        <fullName evidence="2">YceI family protein</fullName>
    </submittedName>
</protein>
<dbReference type="SUPFAM" id="SSF52821">
    <property type="entry name" value="Rhodanese/Cell cycle control phosphatase"/>
    <property type="match status" value="1"/>
</dbReference>
<dbReference type="InterPro" id="IPR001763">
    <property type="entry name" value="Rhodanese-like_dom"/>
</dbReference>
<proteinExistence type="predicted"/>
<keyword evidence="3" id="KW-1185">Reference proteome</keyword>
<dbReference type="RefSeq" id="WP_264502462.1">
    <property type="nucleotide sequence ID" value="NZ_JAPDDS010000010.1"/>
</dbReference>
<gene>
    <name evidence="2" type="ORF">OKA04_17340</name>
</gene>
<dbReference type="SMART" id="SM00450">
    <property type="entry name" value="RHOD"/>
    <property type="match status" value="1"/>
</dbReference>
<dbReference type="PROSITE" id="PS50206">
    <property type="entry name" value="RHODANESE_3"/>
    <property type="match status" value="1"/>
</dbReference>
<dbReference type="EMBL" id="JAPDDS010000010">
    <property type="protein sequence ID" value="MCW1886506.1"/>
    <property type="molecule type" value="Genomic_DNA"/>
</dbReference>
<dbReference type="InterPro" id="IPR036873">
    <property type="entry name" value="Rhodanese-like_dom_sf"/>
</dbReference>
<dbReference type="SMART" id="SM00867">
    <property type="entry name" value="YceI"/>
    <property type="match status" value="1"/>
</dbReference>
<sequence length="300" mass="32362">MRIPQLTPATLAGLLNGIRPPVVIDVRLDDDFRCCKIPGALNNCVFEVAFTERMPAVAPDLSAPVCLYGAGDGSMESRMAAEKLLRLGYTSVQELSGGIAGWRDASMPVEESPAAPAPVLFDGRYRIDLAESRIQWTGRNLLNHHTGRIGLKSGEIIIEDGRLAGGSFVIAMTDITCHDLAGNTLHDVLIRHLCDHDFFDTGLYPEARFEITGSEPMEGAGAGAPNLHVHGQLTLKDTTAPLDFLASAGVTPDGKAAAQATLAFDRTLWKVLYGSGKWFHHLGGHLVNDMIELQLRIVAE</sequence>
<dbReference type="InterPro" id="IPR036761">
    <property type="entry name" value="TTHA0802/YceI-like_sf"/>
</dbReference>
<evidence type="ECO:0000313" key="2">
    <source>
        <dbReference type="EMBL" id="MCW1886506.1"/>
    </source>
</evidence>
<dbReference type="Gene3D" id="2.40.128.110">
    <property type="entry name" value="Lipid/polyisoprenoid-binding, YceI-like"/>
    <property type="match status" value="1"/>
</dbReference>
<dbReference type="Pfam" id="PF04264">
    <property type="entry name" value="YceI"/>
    <property type="match status" value="1"/>
</dbReference>